<dbReference type="InterPro" id="IPR045596">
    <property type="entry name" value="DUF6459"/>
</dbReference>
<dbReference type="Proteomes" id="UP000549913">
    <property type="component" value="Unassembled WGS sequence"/>
</dbReference>
<comment type="caution">
    <text evidence="2">The sequence shown here is derived from an EMBL/GenBank/DDBJ whole genome shotgun (WGS) entry which is preliminary data.</text>
</comment>
<dbReference type="Pfam" id="PF20060">
    <property type="entry name" value="DUF6459"/>
    <property type="match status" value="1"/>
</dbReference>
<dbReference type="AlphaFoldDB" id="A0A852SUB0"/>
<gene>
    <name evidence="2" type="ORF">BJ984_003471</name>
</gene>
<evidence type="ECO:0000313" key="2">
    <source>
        <dbReference type="EMBL" id="NYD72313.1"/>
    </source>
</evidence>
<feature type="compositionally biased region" description="Low complexity" evidence="1">
    <location>
        <begin position="71"/>
        <end position="82"/>
    </location>
</feature>
<evidence type="ECO:0008006" key="4">
    <source>
        <dbReference type="Google" id="ProtNLM"/>
    </source>
</evidence>
<dbReference type="EMBL" id="JACCBM010000001">
    <property type="protein sequence ID" value="NYD72313.1"/>
    <property type="molecule type" value="Genomic_DNA"/>
</dbReference>
<evidence type="ECO:0000313" key="3">
    <source>
        <dbReference type="Proteomes" id="UP000549913"/>
    </source>
</evidence>
<evidence type="ECO:0000256" key="1">
    <source>
        <dbReference type="SAM" id="MobiDB-lite"/>
    </source>
</evidence>
<reference evidence="2 3" key="1">
    <citation type="submission" date="2020-07" db="EMBL/GenBank/DDBJ databases">
        <title>Sequencing the genomes of 1000 actinobacteria strains.</title>
        <authorList>
            <person name="Klenk H.-P."/>
        </authorList>
    </citation>
    <scope>NUCLEOTIDE SEQUENCE [LARGE SCALE GENOMIC DNA]</scope>
    <source>
        <strain evidence="2 3">DSM 26474</strain>
    </source>
</reference>
<accession>A0A852SUB0</accession>
<dbReference type="RefSeq" id="WP_271206509.1">
    <property type="nucleotide sequence ID" value="NZ_BSEW01000002.1"/>
</dbReference>
<protein>
    <recommendedName>
        <fullName evidence="4">3-hydroxyacyl-CoA dehydrogenase</fullName>
    </recommendedName>
</protein>
<proteinExistence type="predicted"/>
<keyword evidence="3" id="KW-1185">Reference proteome</keyword>
<name>A0A852SUB0_9MICO</name>
<sequence length="204" mass="21127">MTSPSLAATPVRERTRVVTPVPATVVRVEPAFGAPSPPGGGSPVVASMPGGAAGRDSPAPAPPLLDDGVDPLETAGLSRSAGTGRGTGEGGLLPDPRPLAETLARCVVEVLAGTRDIDQIARWLSTDVHAHLMKRVVLARRARALRDESPGRLTFTMGSTVLCEPSDGVVEAVVIVHGRARSRAVALRLEALGPRWRASAVHVL</sequence>
<feature type="region of interest" description="Disordered" evidence="1">
    <location>
        <begin position="32"/>
        <end position="96"/>
    </location>
</feature>
<organism evidence="2 3">
    <name type="scientific">Herbiconiux flava</name>
    <dbReference type="NCBI Taxonomy" id="881268"/>
    <lineage>
        <taxon>Bacteria</taxon>
        <taxon>Bacillati</taxon>
        <taxon>Actinomycetota</taxon>
        <taxon>Actinomycetes</taxon>
        <taxon>Micrococcales</taxon>
        <taxon>Microbacteriaceae</taxon>
        <taxon>Herbiconiux</taxon>
    </lineage>
</organism>